<name>A0A834M6A7_RHYFE</name>
<organism evidence="1 2">
    <name type="scientific">Rhynchophorus ferrugineus</name>
    <name type="common">Red palm weevil</name>
    <name type="synonym">Curculio ferrugineus</name>
    <dbReference type="NCBI Taxonomy" id="354439"/>
    <lineage>
        <taxon>Eukaryota</taxon>
        <taxon>Metazoa</taxon>
        <taxon>Ecdysozoa</taxon>
        <taxon>Arthropoda</taxon>
        <taxon>Hexapoda</taxon>
        <taxon>Insecta</taxon>
        <taxon>Pterygota</taxon>
        <taxon>Neoptera</taxon>
        <taxon>Endopterygota</taxon>
        <taxon>Coleoptera</taxon>
        <taxon>Polyphaga</taxon>
        <taxon>Cucujiformia</taxon>
        <taxon>Curculionidae</taxon>
        <taxon>Dryophthorinae</taxon>
        <taxon>Rhynchophorus</taxon>
    </lineage>
</organism>
<accession>A0A834M6A7</accession>
<dbReference type="EMBL" id="JAACXV010013854">
    <property type="protein sequence ID" value="KAF7272098.1"/>
    <property type="molecule type" value="Genomic_DNA"/>
</dbReference>
<protein>
    <submittedName>
        <fullName evidence="1">Uncharacterized protein</fullName>
    </submittedName>
</protein>
<sequence>MTGRNKAIGWLSRHLGNPMPIKCERRNEDGIKTLRLIVPSNTKPKHIFRRGLNRRQIFHFLFLSTDSDFANLKLMIAAGLFAVLGRTSFTNED</sequence>
<reference evidence="1" key="1">
    <citation type="submission" date="2020-08" db="EMBL/GenBank/DDBJ databases">
        <title>Genome sequencing and assembly of the red palm weevil Rhynchophorus ferrugineus.</title>
        <authorList>
            <person name="Dias G.B."/>
            <person name="Bergman C.M."/>
            <person name="Manee M."/>
        </authorList>
    </citation>
    <scope>NUCLEOTIDE SEQUENCE</scope>
    <source>
        <strain evidence="1">AA-2017</strain>
        <tissue evidence="1">Whole larva</tissue>
    </source>
</reference>
<dbReference type="AlphaFoldDB" id="A0A834M6A7"/>
<gene>
    <name evidence="1" type="ORF">GWI33_015091</name>
</gene>
<comment type="caution">
    <text evidence="1">The sequence shown here is derived from an EMBL/GenBank/DDBJ whole genome shotgun (WGS) entry which is preliminary data.</text>
</comment>
<dbReference type="Proteomes" id="UP000625711">
    <property type="component" value="Unassembled WGS sequence"/>
</dbReference>
<proteinExistence type="predicted"/>
<evidence type="ECO:0000313" key="2">
    <source>
        <dbReference type="Proteomes" id="UP000625711"/>
    </source>
</evidence>
<keyword evidence="2" id="KW-1185">Reference proteome</keyword>
<evidence type="ECO:0000313" key="1">
    <source>
        <dbReference type="EMBL" id="KAF7272098.1"/>
    </source>
</evidence>